<dbReference type="AlphaFoldDB" id="A0A447JN10"/>
<dbReference type="Proteomes" id="UP000281393">
    <property type="component" value="Chromosome"/>
</dbReference>
<accession>A0A447JN10</accession>
<dbReference type="GO" id="GO:0016779">
    <property type="term" value="F:nucleotidyltransferase activity"/>
    <property type="evidence" value="ECO:0007669"/>
    <property type="project" value="UniProtKB-KW"/>
</dbReference>
<name>A0A447JN10_SALET</name>
<keyword evidence="1" id="KW-0548">Nucleotidyltransferase</keyword>
<gene>
    <name evidence="1" type="ORF">NCTC7102_04867</name>
</gene>
<organism evidence="1 2">
    <name type="scientific">Salmonella enterica subsp. enterica serovar Daytona</name>
    <dbReference type="NCBI Taxonomy" id="1962639"/>
    <lineage>
        <taxon>Bacteria</taxon>
        <taxon>Pseudomonadati</taxon>
        <taxon>Pseudomonadota</taxon>
        <taxon>Gammaproteobacteria</taxon>
        <taxon>Enterobacterales</taxon>
        <taxon>Enterobacteriaceae</taxon>
        <taxon>Salmonella</taxon>
    </lineage>
</organism>
<evidence type="ECO:0000313" key="2">
    <source>
        <dbReference type="Proteomes" id="UP000281393"/>
    </source>
</evidence>
<evidence type="ECO:0000313" key="1">
    <source>
        <dbReference type="EMBL" id="VDY45354.1"/>
    </source>
</evidence>
<proteinExistence type="predicted"/>
<reference evidence="1 2" key="1">
    <citation type="submission" date="2018-12" db="EMBL/GenBank/DDBJ databases">
        <authorList>
            <consortium name="Pathogen Informatics"/>
        </authorList>
    </citation>
    <scope>NUCLEOTIDE SEQUENCE [LARGE SCALE GENOMIC DNA]</scope>
    <source>
        <strain evidence="1 2">NCTC7102</strain>
    </source>
</reference>
<keyword evidence="1" id="KW-0808">Transferase</keyword>
<sequence length="43" mass="5082">MKNHVLLTMSFQLRGTLIDLRDDTLFIREPQAILRMFYIDGAQ</sequence>
<protein>
    <submittedName>
        <fullName evidence="1">[Protein-PII] uridylyltransferase</fullName>
    </submittedName>
</protein>
<dbReference type="EMBL" id="LR133909">
    <property type="protein sequence ID" value="VDY45354.1"/>
    <property type="molecule type" value="Genomic_DNA"/>
</dbReference>